<reference evidence="2 3" key="1">
    <citation type="journal article" date="2009" name="Int. J. Syst. Evol. Microbiol.">
        <title>Paenibacillus contaminans sp. nov., isolated from a contaminated laboratory plate.</title>
        <authorList>
            <person name="Chou J.H."/>
            <person name="Lee J.H."/>
            <person name="Lin M.C."/>
            <person name="Chang P.S."/>
            <person name="Arun A.B."/>
            <person name="Young C.C."/>
            <person name="Chen W.M."/>
        </authorList>
    </citation>
    <scope>NUCLEOTIDE SEQUENCE [LARGE SCALE GENOMIC DNA]</scope>
    <source>
        <strain evidence="2 3">CKOBP-6</strain>
    </source>
</reference>
<dbReference type="EMBL" id="QMFB01000036">
    <property type="protein sequence ID" value="RAV11736.1"/>
    <property type="molecule type" value="Genomic_DNA"/>
</dbReference>
<dbReference type="RefSeq" id="WP_113035843.1">
    <property type="nucleotide sequence ID" value="NZ_QMFB01000036.1"/>
</dbReference>
<sequence length="138" mass="16029">MIKSKKALLFLISFVVIGVALIAAIYYSSDRRTLDEIIMEDFSTYRAEFEETVNYVLENDLREIDLANKNNLKEPLKTLSNLHYLSLHKDDGFIFISRYSSFGFEVGIVYSSTNKEPEGPYFSDVKVLDENWFLFKSK</sequence>
<comment type="caution">
    <text evidence="2">The sequence shown here is derived from an EMBL/GenBank/DDBJ whole genome shotgun (WGS) entry which is preliminary data.</text>
</comment>
<evidence type="ECO:0000313" key="2">
    <source>
        <dbReference type="EMBL" id="RAV11736.1"/>
    </source>
</evidence>
<name>A0A329LX78_9BACL</name>
<dbReference type="Proteomes" id="UP000250369">
    <property type="component" value="Unassembled WGS sequence"/>
</dbReference>
<proteinExistence type="predicted"/>
<keyword evidence="1" id="KW-1133">Transmembrane helix</keyword>
<evidence type="ECO:0000256" key="1">
    <source>
        <dbReference type="SAM" id="Phobius"/>
    </source>
</evidence>
<evidence type="ECO:0000313" key="3">
    <source>
        <dbReference type="Proteomes" id="UP000250369"/>
    </source>
</evidence>
<keyword evidence="3" id="KW-1185">Reference proteome</keyword>
<protein>
    <submittedName>
        <fullName evidence="2">Uncharacterized protein</fullName>
    </submittedName>
</protein>
<gene>
    <name evidence="2" type="ORF">DQG23_35825</name>
</gene>
<keyword evidence="1" id="KW-0812">Transmembrane</keyword>
<accession>A0A329LX78</accession>
<dbReference type="AlphaFoldDB" id="A0A329LX78"/>
<feature type="transmembrane region" description="Helical" evidence="1">
    <location>
        <begin position="7"/>
        <end position="27"/>
    </location>
</feature>
<dbReference type="OrthoDB" id="9932055at2"/>
<keyword evidence="1" id="KW-0472">Membrane</keyword>
<organism evidence="2 3">
    <name type="scientific">Paenibacillus contaminans</name>
    <dbReference type="NCBI Taxonomy" id="450362"/>
    <lineage>
        <taxon>Bacteria</taxon>
        <taxon>Bacillati</taxon>
        <taxon>Bacillota</taxon>
        <taxon>Bacilli</taxon>
        <taxon>Bacillales</taxon>
        <taxon>Paenibacillaceae</taxon>
        <taxon>Paenibacillus</taxon>
    </lineage>
</organism>